<proteinExistence type="predicted"/>
<organism evidence="1 2">
    <name type="scientific">Trichonephila clavata</name>
    <name type="common">Joro spider</name>
    <name type="synonym">Nephila clavata</name>
    <dbReference type="NCBI Taxonomy" id="2740835"/>
    <lineage>
        <taxon>Eukaryota</taxon>
        <taxon>Metazoa</taxon>
        <taxon>Ecdysozoa</taxon>
        <taxon>Arthropoda</taxon>
        <taxon>Chelicerata</taxon>
        <taxon>Arachnida</taxon>
        <taxon>Araneae</taxon>
        <taxon>Araneomorphae</taxon>
        <taxon>Entelegynae</taxon>
        <taxon>Araneoidea</taxon>
        <taxon>Nephilidae</taxon>
        <taxon>Trichonephila</taxon>
    </lineage>
</organism>
<name>A0A8X6FZ99_TRICU</name>
<sequence length="89" mass="10027">MSVQELDLKLIENQRIELCWKSKWFIGGVDCLSGEGTPRILVTYVLVWNVTSNNPICQREDHTCINPPADGSLMTLGLEPATRLKESRP</sequence>
<dbReference type="AlphaFoldDB" id="A0A8X6FZ99"/>
<dbReference type="EMBL" id="BMAO01023930">
    <property type="protein sequence ID" value="GFQ91917.1"/>
    <property type="molecule type" value="Genomic_DNA"/>
</dbReference>
<protein>
    <submittedName>
        <fullName evidence="1">Uncharacterized protein</fullName>
    </submittedName>
</protein>
<dbReference type="Proteomes" id="UP000887116">
    <property type="component" value="Unassembled WGS sequence"/>
</dbReference>
<accession>A0A8X6FZ99</accession>
<comment type="caution">
    <text evidence="1">The sequence shown here is derived from an EMBL/GenBank/DDBJ whole genome shotgun (WGS) entry which is preliminary data.</text>
</comment>
<reference evidence="1" key="1">
    <citation type="submission" date="2020-07" db="EMBL/GenBank/DDBJ databases">
        <title>Multicomponent nature underlies the extraordinary mechanical properties of spider dragline silk.</title>
        <authorList>
            <person name="Kono N."/>
            <person name="Nakamura H."/>
            <person name="Mori M."/>
            <person name="Yoshida Y."/>
            <person name="Ohtoshi R."/>
            <person name="Malay A.D."/>
            <person name="Moran D.A.P."/>
            <person name="Tomita M."/>
            <person name="Numata K."/>
            <person name="Arakawa K."/>
        </authorList>
    </citation>
    <scope>NUCLEOTIDE SEQUENCE</scope>
</reference>
<evidence type="ECO:0000313" key="1">
    <source>
        <dbReference type="EMBL" id="GFQ91917.1"/>
    </source>
</evidence>
<gene>
    <name evidence="1" type="ORF">TNCT_119101</name>
</gene>
<evidence type="ECO:0000313" key="2">
    <source>
        <dbReference type="Proteomes" id="UP000887116"/>
    </source>
</evidence>
<keyword evidence="2" id="KW-1185">Reference proteome</keyword>